<feature type="region of interest" description="Disordered" evidence="1">
    <location>
        <begin position="1"/>
        <end position="22"/>
    </location>
</feature>
<organism evidence="2">
    <name type="scientific">Aeromonas hydrophila</name>
    <dbReference type="NCBI Taxonomy" id="644"/>
    <lineage>
        <taxon>Bacteria</taxon>
        <taxon>Pseudomonadati</taxon>
        <taxon>Pseudomonadota</taxon>
        <taxon>Gammaproteobacteria</taxon>
        <taxon>Aeromonadales</taxon>
        <taxon>Aeromonadaceae</taxon>
        <taxon>Aeromonas</taxon>
    </lineage>
</organism>
<geneLocation type="plasmid" evidence="2">
    <name>pAerXI</name>
</geneLocation>
<evidence type="ECO:0000313" key="2">
    <source>
        <dbReference type="EMBL" id="QHU23897.1"/>
    </source>
</evidence>
<evidence type="ECO:0000256" key="1">
    <source>
        <dbReference type="SAM" id="MobiDB-lite"/>
    </source>
</evidence>
<keyword evidence="2" id="KW-0614">Plasmid</keyword>
<proteinExistence type="predicted"/>
<protein>
    <submittedName>
        <fullName evidence="2">Uncharacterized protein</fullName>
    </submittedName>
</protein>
<sequence>MSWGGIMRAKGKKKPGGKGCRQASSISRLSYLSLRFKIGEPSYRPLLFEVVLQDKLALLRTIETTCGSSLSRAPETHPVLLLSALAPTCWPGCRAVF</sequence>
<reference evidence="2" key="1">
    <citation type="submission" date="2019-05" db="EMBL/GenBank/DDBJ databases">
        <authorList>
            <person name="Perez Valdespino A."/>
            <person name="Curiel Quesada E."/>
            <person name="Perez Garcia D."/>
        </authorList>
    </citation>
    <scope>NUCLEOTIDE SEQUENCE</scope>
    <source>
        <strain evidence="2">RO13</strain>
        <plasmid evidence="2">pAerXI</plasmid>
    </source>
</reference>
<dbReference type="AlphaFoldDB" id="A0A7S5PZ11"/>
<name>A0A7S5PZ11_AERHY</name>
<accession>A0A7S5PZ11</accession>
<dbReference type="EMBL" id="MK962691">
    <property type="protein sequence ID" value="QHU23897.1"/>
    <property type="molecule type" value="Genomic_DNA"/>
</dbReference>